<evidence type="ECO:0000313" key="1">
    <source>
        <dbReference type="EMBL" id="QOX63291.1"/>
    </source>
</evidence>
<name>A0ACD1AAH4_9FIRM</name>
<gene>
    <name evidence="1" type="primary">thyX</name>
    <name evidence="1" type="ORF">FRZ06_07985</name>
</gene>
<protein>
    <submittedName>
        <fullName evidence="1">FAD-dependent thymidylate synthase</fullName>
        <ecNumber evidence="1">2.1.1.148</ecNumber>
    </submittedName>
</protein>
<reference evidence="1" key="1">
    <citation type="submission" date="2019-08" db="EMBL/GenBank/DDBJ databases">
        <title>Genome sequence of Clostridiales bacterium MT110.</title>
        <authorList>
            <person name="Cao J."/>
        </authorList>
    </citation>
    <scope>NUCLEOTIDE SEQUENCE</scope>
    <source>
        <strain evidence="1">MT110</strain>
    </source>
</reference>
<dbReference type="EMBL" id="CP042469">
    <property type="protein sequence ID" value="QOX63291.1"/>
    <property type="molecule type" value="Genomic_DNA"/>
</dbReference>
<organism evidence="1 2">
    <name type="scientific">Anoxybacterium hadale</name>
    <dbReference type="NCBI Taxonomy" id="3408580"/>
    <lineage>
        <taxon>Bacteria</taxon>
        <taxon>Bacillati</taxon>
        <taxon>Bacillota</taxon>
        <taxon>Clostridia</taxon>
        <taxon>Peptostreptococcales</taxon>
        <taxon>Anaerovoracaceae</taxon>
        <taxon>Anoxybacterium</taxon>
    </lineage>
</organism>
<proteinExistence type="predicted"/>
<sequence>MKIIEASFEILDEIDGKKILRSIEKIGRVCYKSEEKIVIDSAEGFISKILRSGHESVIEHEKISVRIICDRGISHEIVRHRIASYSQESTRYCNYHNDKFGNELTFIKPYYWVDEFEKYELWVGTMHQIENTYNSLIQLGAKPEEARCVLPNSLKTEIIVSMNLREWRHFFSLRTSKRAHPQMREITIPLLEKMKELIPVVFEDITIDS</sequence>
<keyword evidence="2" id="KW-1185">Reference proteome</keyword>
<evidence type="ECO:0000313" key="2">
    <source>
        <dbReference type="Proteomes" id="UP000594014"/>
    </source>
</evidence>
<dbReference type="EC" id="2.1.1.148" evidence="1"/>
<accession>A0ACD1AAH4</accession>
<dbReference type="Proteomes" id="UP000594014">
    <property type="component" value="Chromosome"/>
</dbReference>
<keyword evidence="1" id="KW-0808">Transferase</keyword>
<keyword evidence="1" id="KW-0489">Methyltransferase</keyword>